<organism evidence="2 3">
    <name type="scientific">Macrolepiota fuliginosa MF-IS2</name>
    <dbReference type="NCBI Taxonomy" id="1400762"/>
    <lineage>
        <taxon>Eukaryota</taxon>
        <taxon>Fungi</taxon>
        <taxon>Dikarya</taxon>
        <taxon>Basidiomycota</taxon>
        <taxon>Agaricomycotina</taxon>
        <taxon>Agaricomycetes</taxon>
        <taxon>Agaricomycetidae</taxon>
        <taxon>Agaricales</taxon>
        <taxon>Agaricineae</taxon>
        <taxon>Agaricaceae</taxon>
        <taxon>Macrolepiota</taxon>
    </lineage>
</organism>
<evidence type="ECO:0000313" key="3">
    <source>
        <dbReference type="Proteomes" id="UP000807342"/>
    </source>
</evidence>
<evidence type="ECO:0000313" key="2">
    <source>
        <dbReference type="EMBL" id="KAF9452996.1"/>
    </source>
</evidence>
<gene>
    <name evidence="2" type="ORF">P691DRAFT_720412</name>
</gene>
<dbReference type="Proteomes" id="UP000807342">
    <property type="component" value="Unassembled WGS sequence"/>
</dbReference>
<feature type="compositionally biased region" description="Polar residues" evidence="1">
    <location>
        <begin position="29"/>
        <end position="51"/>
    </location>
</feature>
<name>A0A9P5XNN1_9AGAR</name>
<protein>
    <submittedName>
        <fullName evidence="2">Uncharacterized protein</fullName>
    </submittedName>
</protein>
<keyword evidence="3" id="KW-1185">Reference proteome</keyword>
<dbReference type="OrthoDB" id="2687798at2759"/>
<sequence>MLSTTFMRFCTRSIAASTSRRYLHATMPQSTAASLNKGDSASGSVQHTTDSYAKDVDTTPASDHLIHRVDASSEVVQKPYEAPAGEWSRVGVVASEDAAANRTGPRRSEGNASGGKKN</sequence>
<dbReference type="AlphaFoldDB" id="A0A9P5XNN1"/>
<dbReference type="EMBL" id="MU151065">
    <property type="protein sequence ID" value="KAF9452996.1"/>
    <property type="molecule type" value="Genomic_DNA"/>
</dbReference>
<comment type="caution">
    <text evidence="2">The sequence shown here is derived from an EMBL/GenBank/DDBJ whole genome shotgun (WGS) entry which is preliminary data.</text>
</comment>
<feature type="region of interest" description="Disordered" evidence="1">
    <location>
        <begin position="29"/>
        <end position="84"/>
    </location>
</feature>
<reference evidence="2" key="1">
    <citation type="submission" date="2020-11" db="EMBL/GenBank/DDBJ databases">
        <authorList>
            <consortium name="DOE Joint Genome Institute"/>
            <person name="Ahrendt S."/>
            <person name="Riley R."/>
            <person name="Andreopoulos W."/>
            <person name="Labutti K."/>
            <person name="Pangilinan J."/>
            <person name="Ruiz-Duenas F.J."/>
            <person name="Barrasa J.M."/>
            <person name="Sanchez-Garcia M."/>
            <person name="Camarero S."/>
            <person name="Miyauchi S."/>
            <person name="Serrano A."/>
            <person name="Linde D."/>
            <person name="Babiker R."/>
            <person name="Drula E."/>
            <person name="Ayuso-Fernandez I."/>
            <person name="Pacheco R."/>
            <person name="Padilla G."/>
            <person name="Ferreira P."/>
            <person name="Barriuso J."/>
            <person name="Kellner H."/>
            <person name="Castanera R."/>
            <person name="Alfaro M."/>
            <person name="Ramirez L."/>
            <person name="Pisabarro A.G."/>
            <person name="Kuo A."/>
            <person name="Tritt A."/>
            <person name="Lipzen A."/>
            <person name="He G."/>
            <person name="Yan M."/>
            <person name="Ng V."/>
            <person name="Cullen D."/>
            <person name="Martin F."/>
            <person name="Rosso M.-N."/>
            <person name="Henrissat B."/>
            <person name="Hibbett D."/>
            <person name="Martinez A.T."/>
            <person name="Grigoriev I.V."/>
        </authorList>
    </citation>
    <scope>NUCLEOTIDE SEQUENCE</scope>
    <source>
        <strain evidence="2">MF-IS2</strain>
    </source>
</reference>
<proteinExistence type="predicted"/>
<evidence type="ECO:0000256" key="1">
    <source>
        <dbReference type="SAM" id="MobiDB-lite"/>
    </source>
</evidence>
<feature type="region of interest" description="Disordered" evidence="1">
    <location>
        <begin position="96"/>
        <end position="118"/>
    </location>
</feature>
<accession>A0A9P5XNN1</accession>